<dbReference type="Gene3D" id="3.40.50.1820">
    <property type="entry name" value="alpha/beta hydrolase"/>
    <property type="match status" value="1"/>
</dbReference>
<dbReference type="GO" id="GO:0016042">
    <property type="term" value="P:lipid catabolic process"/>
    <property type="evidence" value="ECO:0007669"/>
    <property type="project" value="UniProtKB-KW"/>
</dbReference>
<proteinExistence type="predicted"/>
<dbReference type="PANTHER" id="PTHR10272">
    <property type="entry name" value="PLATELET-ACTIVATING FACTOR ACETYLHYDROLASE"/>
    <property type="match status" value="1"/>
</dbReference>
<evidence type="ECO:0000256" key="3">
    <source>
        <dbReference type="ARBA" id="ARBA00022963"/>
    </source>
</evidence>
<feature type="non-terminal residue" evidence="5">
    <location>
        <position position="343"/>
    </location>
</feature>
<dbReference type="PANTHER" id="PTHR10272:SF14">
    <property type="entry name" value="PAF ACETYLHYDROLASE FAMILY PROTEIN"/>
    <property type="match status" value="1"/>
</dbReference>
<evidence type="ECO:0000313" key="5">
    <source>
        <dbReference type="EMBL" id="ORX79738.1"/>
    </source>
</evidence>
<dbReference type="OrthoDB" id="2363873at2759"/>
<evidence type="ECO:0000313" key="6">
    <source>
        <dbReference type="Proteomes" id="UP000193498"/>
    </source>
</evidence>
<dbReference type="EMBL" id="MCFE01000769">
    <property type="protein sequence ID" value="ORX79738.1"/>
    <property type="molecule type" value="Genomic_DNA"/>
</dbReference>
<feature type="non-terminal residue" evidence="5">
    <location>
        <position position="1"/>
    </location>
</feature>
<evidence type="ECO:0000256" key="2">
    <source>
        <dbReference type="ARBA" id="ARBA00022801"/>
    </source>
</evidence>
<evidence type="ECO:0000256" key="1">
    <source>
        <dbReference type="ARBA" id="ARBA00013201"/>
    </source>
</evidence>
<reference evidence="5 6" key="1">
    <citation type="submission" date="2016-07" db="EMBL/GenBank/DDBJ databases">
        <title>Pervasive Adenine N6-methylation of Active Genes in Fungi.</title>
        <authorList>
            <consortium name="DOE Joint Genome Institute"/>
            <person name="Mondo S.J."/>
            <person name="Dannebaum R.O."/>
            <person name="Kuo R.C."/>
            <person name="Labutti K."/>
            <person name="Haridas S."/>
            <person name="Kuo A."/>
            <person name="Salamov A."/>
            <person name="Ahrendt S.R."/>
            <person name="Lipzen A."/>
            <person name="Sullivan W."/>
            <person name="Andreopoulos W.B."/>
            <person name="Clum A."/>
            <person name="Lindquist E."/>
            <person name="Daum C."/>
            <person name="Ramamoorthy G.K."/>
            <person name="Gryganskyi A."/>
            <person name="Culley D."/>
            <person name="Magnuson J.K."/>
            <person name="James T.Y."/>
            <person name="O'Malley M.A."/>
            <person name="Stajich J.E."/>
            <person name="Spatafora J.W."/>
            <person name="Visel A."/>
            <person name="Grigoriev I.V."/>
        </authorList>
    </citation>
    <scope>NUCLEOTIDE SEQUENCE [LARGE SCALE GENOMIC DNA]</scope>
    <source>
        <strain evidence="5 6">CBS 931.73</strain>
    </source>
</reference>
<keyword evidence="3" id="KW-0442">Lipid degradation</keyword>
<dbReference type="Pfam" id="PF03403">
    <property type="entry name" value="PAF-AH_p_II"/>
    <property type="match status" value="2"/>
</dbReference>
<keyword evidence="2" id="KW-0378">Hydrolase</keyword>
<dbReference type="InParanoid" id="A0A1Y1X278"/>
<name>A0A1Y1X278_9FUNG</name>
<dbReference type="EC" id="3.1.1.47" evidence="1"/>
<gene>
    <name evidence="5" type="ORF">K493DRAFT_133518</name>
</gene>
<comment type="caution">
    <text evidence="5">The sequence shown here is derived from an EMBL/GenBank/DDBJ whole genome shotgun (WGS) entry which is preliminary data.</text>
</comment>
<dbReference type="GO" id="GO:0003847">
    <property type="term" value="F:1-alkyl-2-acetylglycerophosphocholine esterase activity"/>
    <property type="evidence" value="ECO:0007669"/>
    <property type="project" value="UniProtKB-EC"/>
</dbReference>
<organism evidence="5 6">
    <name type="scientific">Basidiobolus meristosporus CBS 931.73</name>
    <dbReference type="NCBI Taxonomy" id="1314790"/>
    <lineage>
        <taxon>Eukaryota</taxon>
        <taxon>Fungi</taxon>
        <taxon>Fungi incertae sedis</taxon>
        <taxon>Zoopagomycota</taxon>
        <taxon>Entomophthoromycotina</taxon>
        <taxon>Basidiobolomycetes</taxon>
        <taxon>Basidiobolales</taxon>
        <taxon>Basidiobolaceae</taxon>
        <taxon>Basidiobolus</taxon>
    </lineage>
</organism>
<keyword evidence="6" id="KW-1185">Reference proteome</keyword>
<dbReference type="STRING" id="1314790.A0A1Y1X278"/>
<dbReference type="AlphaFoldDB" id="A0A1Y1X278"/>
<keyword evidence="4" id="KW-0443">Lipid metabolism</keyword>
<evidence type="ECO:0000256" key="4">
    <source>
        <dbReference type="ARBA" id="ARBA00023098"/>
    </source>
</evidence>
<dbReference type="SUPFAM" id="SSF53474">
    <property type="entry name" value="alpha/beta-Hydrolases"/>
    <property type="match status" value="1"/>
</dbReference>
<accession>A0A1Y1X278</accession>
<dbReference type="Proteomes" id="UP000193498">
    <property type="component" value="Unassembled WGS sequence"/>
</dbReference>
<dbReference type="InterPro" id="IPR029058">
    <property type="entry name" value="AB_hydrolase_fold"/>
</dbReference>
<protein>
    <recommendedName>
        <fullName evidence="1">1-alkyl-2-acetylglycerophosphocholine esterase</fullName>
        <ecNumber evidence="1">3.1.1.47</ecNumber>
    </recommendedName>
</protein>
<sequence length="343" mass="38146">LPFPAPSGRFKVGTVELHLVDRNRTDPYAPTMQNRDLMVQLFYPTKRTKGYPLSSYMPKGTAEIYNQILELANNTIQRVKIQAYRGAPIANSNLPIVIFSPGLGVSRCLCTASVLDMASRGYLVVAIDHPYDTGIVEFPDGRLVLGVLLDPTLEQTEKAVLVRTQDASFVLDLLGTSESRRLIPGLRQKLNTHEVVMFGHSLGGAASASAMLTDTRIIGGVNLDGWFWGPVVDQGLDRPFLMISSSQVEIDPANTWPRLWSKLRAWRFELQLADSEHMTFSDWPLLIDVFNLTKASVGSINGARAMEIQQAYIAAFTESVFRHKIAKLLLGPDSRYPEISFKH</sequence>